<feature type="domain" description="Major facilitator superfamily (MFS) profile" evidence="7">
    <location>
        <begin position="11"/>
        <end position="459"/>
    </location>
</feature>
<dbReference type="Proteomes" id="UP000007488">
    <property type="component" value="Chromosome"/>
</dbReference>
<name>F0T2I8_SYNGF</name>
<sequence>MEQSSSQTRIILVIVMITSFVTPFMSNAVNLAIPSIGLEFGGNQSLMNWVVFGFLLSSAAFLLPFGRLADQFGRKRIFLIGMVLLAASSLACALATSLPALVGFRILQGFSSSMIFSNAMAILTSVVPPESRGKALGLNAAATYIGLSCGPVLGGLITRVFTWRGIFYFNLVMALLIIVITVWKLKGEWTGVTAKIDGWGMILCIAAQALLLFGLNDLTAGLLYQLSFAAGIVLLAVFFLFERNHPNPLIPIGSMIQNRPFVFSNLATLINYSATFALSFVLSLYLQTALGIDTAISGLILLVQPMMMALLSPLAGTLSDRIRPGVLASLGMGISALGLFFFIFLTIQTPIVLIILNLAFIGIGFALFASPNTNAVMGSVDRTLYGVASSVMGNMRLLGQSVSMAIVSLITSILMRNLTVSSAGYVDQLMVSLRISFIIFAVFCSLGVFASMVGGKGREAGES</sequence>
<dbReference type="PROSITE" id="PS50850">
    <property type="entry name" value="MFS"/>
    <property type="match status" value="1"/>
</dbReference>
<keyword evidence="5 6" id="KW-0472">Membrane</keyword>
<feature type="transmembrane region" description="Helical" evidence="6">
    <location>
        <begin position="397"/>
        <end position="415"/>
    </location>
</feature>
<dbReference type="SUPFAM" id="SSF103473">
    <property type="entry name" value="MFS general substrate transporter"/>
    <property type="match status" value="1"/>
</dbReference>
<dbReference type="PRINTS" id="PR01036">
    <property type="entry name" value="TCRTETB"/>
</dbReference>
<dbReference type="Gene3D" id="1.20.1250.20">
    <property type="entry name" value="MFS general substrate transporter like domains"/>
    <property type="match status" value="1"/>
</dbReference>
<dbReference type="Gene3D" id="1.20.1720.10">
    <property type="entry name" value="Multidrug resistance protein D"/>
    <property type="match status" value="1"/>
</dbReference>
<dbReference type="HOGENOM" id="CLU_000960_28_3_9"/>
<evidence type="ECO:0000256" key="2">
    <source>
        <dbReference type="ARBA" id="ARBA00022448"/>
    </source>
</evidence>
<dbReference type="GO" id="GO:0005886">
    <property type="term" value="C:plasma membrane"/>
    <property type="evidence" value="ECO:0007669"/>
    <property type="project" value="UniProtKB-SubCell"/>
</dbReference>
<dbReference type="EMBL" id="CP002547">
    <property type="protein sequence ID" value="ADY55306.1"/>
    <property type="molecule type" value="Genomic_DNA"/>
</dbReference>
<protein>
    <submittedName>
        <fullName evidence="8">Major facilitator superfamily MFS_1</fullName>
    </submittedName>
</protein>
<dbReference type="InterPro" id="IPR011701">
    <property type="entry name" value="MFS"/>
</dbReference>
<dbReference type="KEGG" id="sgy:Sgly_0965"/>
<organism evidence="8 9">
    <name type="scientific">Syntrophobotulus glycolicus (strain DSM 8271 / FlGlyR)</name>
    <dbReference type="NCBI Taxonomy" id="645991"/>
    <lineage>
        <taxon>Bacteria</taxon>
        <taxon>Bacillati</taxon>
        <taxon>Bacillota</taxon>
        <taxon>Clostridia</taxon>
        <taxon>Eubacteriales</taxon>
        <taxon>Desulfitobacteriaceae</taxon>
        <taxon>Syntrophobotulus</taxon>
    </lineage>
</organism>
<dbReference type="OrthoDB" id="102502at2"/>
<comment type="subcellular location">
    <subcellularLocation>
        <location evidence="1">Cell membrane</location>
        <topology evidence="1">Multi-pass membrane protein</topology>
    </subcellularLocation>
</comment>
<feature type="transmembrane region" description="Helical" evidence="6">
    <location>
        <begin position="46"/>
        <end position="65"/>
    </location>
</feature>
<evidence type="ECO:0000313" key="8">
    <source>
        <dbReference type="EMBL" id="ADY55306.1"/>
    </source>
</evidence>
<evidence type="ECO:0000256" key="1">
    <source>
        <dbReference type="ARBA" id="ARBA00004651"/>
    </source>
</evidence>
<dbReference type="AlphaFoldDB" id="F0T2I8"/>
<dbReference type="Pfam" id="PF07690">
    <property type="entry name" value="MFS_1"/>
    <property type="match status" value="1"/>
</dbReference>
<dbReference type="CDD" id="cd17321">
    <property type="entry name" value="MFS_MMR_MDR_like"/>
    <property type="match status" value="1"/>
</dbReference>
<evidence type="ECO:0000259" key="7">
    <source>
        <dbReference type="PROSITE" id="PS50850"/>
    </source>
</evidence>
<proteinExistence type="predicted"/>
<feature type="transmembrane region" description="Helical" evidence="6">
    <location>
        <begin position="351"/>
        <end position="369"/>
    </location>
</feature>
<dbReference type="STRING" id="645991.Sgly_0965"/>
<accession>F0T2I8</accession>
<feature type="transmembrane region" description="Helical" evidence="6">
    <location>
        <begin position="292"/>
        <end position="314"/>
    </location>
</feature>
<keyword evidence="9" id="KW-1185">Reference proteome</keyword>
<feature type="transmembrane region" description="Helical" evidence="6">
    <location>
        <begin position="138"/>
        <end position="161"/>
    </location>
</feature>
<dbReference type="InterPro" id="IPR036259">
    <property type="entry name" value="MFS_trans_sf"/>
</dbReference>
<feature type="transmembrane region" description="Helical" evidence="6">
    <location>
        <begin position="222"/>
        <end position="241"/>
    </location>
</feature>
<dbReference type="RefSeq" id="WP_013624177.1">
    <property type="nucleotide sequence ID" value="NC_015172.1"/>
</dbReference>
<evidence type="ECO:0000313" key="9">
    <source>
        <dbReference type="Proteomes" id="UP000007488"/>
    </source>
</evidence>
<reference evidence="8 9" key="1">
    <citation type="journal article" date="2011" name="Stand. Genomic Sci.">
        <title>Complete genome sequence of Syntrophobotulus glycolicus type strain (FlGlyR).</title>
        <authorList>
            <person name="Han C."/>
            <person name="Mwirichia R."/>
            <person name="Chertkov O."/>
            <person name="Held B."/>
            <person name="Lapidus A."/>
            <person name="Nolan M."/>
            <person name="Lucas S."/>
            <person name="Hammon N."/>
            <person name="Deshpande S."/>
            <person name="Cheng J.F."/>
            <person name="Tapia R."/>
            <person name="Goodwin L."/>
            <person name="Pitluck S."/>
            <person name="Huntemann M."/>
            <person name="Liolios K."/>
            <person name="Ivanova N."/>
            <person name="Pagani I."/>
            <person name="Mavromatis K."/>
            <person name="Ovchinikova G."/>
            <person name="Pati A."/>
            <person name="Chen A."/>
            <person name="Palaniappan K."/>
            <person name="Land M."/>
            <person name="Hauser L."/>
            <person name="Brambilla E.M."/>
            <person name="Rohde M."/>
            <person name="Spring S."/>
            <person name="Sikorski J."/>
            <person name="Goker M."/>
            <person name="Woyke T."/>
            <person name="Bristow J."/>
            <person name="Eisen J.A."/>
            <person name="Markowitz V."/>
            <person name="Hugenholtz P."/>
            <person name="Kyrpides N.C."/>
            <person name="Klenk H.P."/>
            <person name="Detter J.C."/>
        </authorList>
    </citation>
    <scope>NUCLEOTIDE SEQUENCE [LARGE SCALE GENOMIC DNA]</scope>
    <source>
        <strain evidence="9">DSM 8271 / FlGlyR</strain>
    </source>
</reference>
<feature type="transmembrane region" description="Helical" evidence="6">
    <location>
        <begin position="77"/>
        <end position="100"/>
    </location>
</feature>
<evidence type="ECO:0000256" key="6">
    <source>
        <dbReference type="SAM" id="Phobius"/>
    </source>
</evidence>
<feature type="transmembrane region" description="Helical" evidence="6">
    <location>
        <begin position="197"/>
        <end position="216"/>
    </location>
</feature>
<feature type="transmembrane region" description="Helical" evidence="6">
    <location>
        <begin position="106"/>
        <end position="126"/>
    </location>
</feature>
<feature type="transmembrane region" description="Helical" evidence="6">
    <location>
        <begin position="326"/>
        <end position="345"/>
    </location>
</feature>
<dbReference type="PANTHER" id="PTHR42718:SF9">
    <property type="entry name" value="MAJOR FACILITATOR SUPERFAMILY MULTIDRUG TRANSPORTER MFSC"/>
    <property type="match status" value="1"/>
</dbReference>
<feature type="transmembrane region" description="Helical" evidence="6">
    <location>
        <begin position="262"/>
        <end position="286"/>
    </location>
</feature>
<reference evidence="9" key="2">
    <citation type="submission" date="2011-02" db="EMBL/GenBank/DDBJ databases">
        <title>The complete genome of Syntrophobotulus glycolicus DSM 8271.</title>
        <authorList>
            <person name="Lucas S."/>
            <person name="Copeland A."/>
            <person name="Lapidus A."/>
            <person name="Bruce D."/>
            <person name="Goodwin L."/>
            <person name="Pitluck S."/>
            <person name="Kyrpides N."/>
            <person name="Mavromatis K."/>
            <person name="Pagani I."/>
            <person name="Ivanova N."/>
            <person name="Mikhailova N."/>
            <person name="Chertkov O."/>
            <person name="Held B."/>
            <person name="Detter J.C."/>
            <person name="Tapia R."/>
            <person name="Han C."/>
            <person name="Land M."/>
            <person name="Hauser L."/>
            <person name="Markowitz V."/>
            <person name="Cheng J.-F."/>
            <person name="Hugenholtz P."/>
            <person name="Woyke T."/>
            <person name="Wu D."/>
            <person name="Spring S."/>
            <person name="Schroeder M."/>
            <person name="Brambilla E."/>
            <person name="Klenk H.-P."/>
            <person name="Eisen J.A."/>
        </authorList>
    </citation>
    <scope>NUCLEOTIDE SEQUENCE [LARGE SCALE GENOMIC DNA]</scope>
    <source>
        <strain evidence="9">DSM 8271 / FlGlyR</strain>
    </source>
</reference>
<gene>
    <name evidence="8" type="ordered locus">Sgly_0965</name>
</gene>
<keyword evidence="2" id="KW-0813">Transport</keyword>
<feature type="transmembrane region" description="Helical" evidence="6">
    <location>
        <begin position="12"/>
        <end position="34"/>
    </location>
</feature>
<feature type="transmembrane region" description="Helical" evidence="6">
    <location>
        <begin position="167"/>
        <end position="185"/>
    </location>
</feature>
<dbReference type="InterPro" id="IPR020846">
    <property type="entry name" value="MFS_dom"/>
</dbReference>
<evidence type="ECO:0000256" key="4">
    <source>
        <dbReference type="ARBA" id="ARBA00022989"/>
    </source>
</evidence>
<dbReference type="eggNOG" id="COG2271">
    <property type="taxonomic scope" value="Bacteria"/>
</dbReference>
<feature type="transmembrane region" description="Helical" evidence="6">
    <location>
        <begin position="435"/>
        <end position="455"/>
    </location>
</feature>
<dbReference type="PANTHER" id="PTHR42718">
    <property type="entry name" value="MAJOR FACILITATOR SUPERFAMILY MULTIDRUG TRANSPORTER MFSC"/>
    <property type="match status" value="1"/>
</dbReference>
<evidence type="ECO:0000256" key="5">
    <source>
        <dbReference type="ARBA" id="ARBA00023136"/>
    </source>
</evidence>
<keyword evidence="3 6" id="KW-0812">Transmembrane</keyword>
<keyword evidence="4 6" id="KW-1133">Transmembrane helix</keyword>
<dbReference type="GO" id="GO:0022857">
    <property type="term" value="F:transmembrane transporter activity"/>
    <property type="evidence" value="ECO:0007669"/>
    <property type="project" value="InterPro"/>
</dbReference>
<evidence type="ECO:0000256" key="3">
    <source>
        <dbReference type="ARBA" id="ARBA00022692"/>
    </source>
</evidence>